<dbReference type="InterPro" id="IPR056632">
    <property type="entry name" value="DUF7730"/>
</dbReference>
<reference evidence="2 3" key="1">
    <citation type="journal article" date="2018" name="BMC Genomics">
        <title>Genomic evidence for intraspecific hybridization in a clonal and extremely halotolerant yeast.</title>
        <authorList>
            <person name="Gostincar C."/>
            <person name="Stajich J.E."/>
            <person name="Zupancic J."/>
            <person name="Zalar P."/>
            <person name="Gunde-Cimerman N."/>
        </authorList>
    </citation>
    <scope>NUCLEOTIDE SEQUENCE [LARGE SCALE GENOMIC DNA]</scope>
    <source>
        <strain evidence="2 3">EXF-151</strain>
    </source>
</reference>
<gene>
    <name evidence="2" type="ORF">D0865_14789</name>
</gene>
<name>A0A3M7AXC4_HORWE</name>
<dbReference type="OrthoDB" id="5272396at2759"/>
<dbReference type="EMBL" id="QWIN01002221">
    <property type="protein sequence ID" value="RMY32205.1"/>
    <property type="molecule type" value="Genomic_DNA"/>
</dbReference>
<dbReference type="AlphaFoldDB" id="A0A3M7AXC4"/>
<comment type="caution">
    <text evidence="2">The sequence shown here is derived from an EMBL/GenBank/DDBJ whole genome shotgun (WGS) entry which is preliminary data.</text>
</comment>
<organism evidence="2 3">
    <name type="scientific">Hortaea werneckii</name>
    <name type="common">Black yeast</name>
    <name type="synonym">Cladosporium werneckii</name>
    <dbReference type="NCBI Taxonomy" id="91943"/>
    <lineage>
        <taxon>Eukaryota</taxon>
        <taxon>Fungi</taxon>
        <taxon>Dikarya</taxon>
        <taxon>Ascomycota</taxon>
        <taxon>Pezizomycotina</taxon>
        <taxon>Dothideomycetes</taxon>
        <taxon>Dothideomycetidae</taxon>
        <taxon>Mycosphaerellales</taxon>
        <taxon>Teratosphaeriaceae</taxon>
        <taxon>Hortaea</taxon>
    </lineage>
</organism>
<dbReference type="PANTHER" id="PTHR38790">
    <property type="entry name" value="2EXR DOMAIN-CONTAINING PROTEIN-RELATED"/>
    <property type="match status" value="1"/>
</dbReference>
<dbReference type="Pfam" id="PF24864">
    <property type="entry name" value="DUF7730"/>
    <property type="match status" value="1"/>
</dbReference>
<accession>A0A3M7AXC4</accession>
<dbReference type="VEuPathDB" id="FungiDB:BTJ68_02300"/>
<proteinExistence type="predicted"/>
<feature type="domain" description="DUF7730" evidence="1">
    <location>
        <begin position="91"/>
        <end position="179"/>
    </location>
</feature>
<evidence type="ECO:0000313" key="2">
    <source>
        <dbReference type="EMBL" id="RMY32205.1"/>
    </source>
</evidence>
<sequence>MPRQEAFERVPYARLAKARVACYFDQSQPNAKVGDYGLRFEVSYREAELCFTHDVHLKSLDAFRLEPIMIEHGQYTGLKALVLAPTTTFPFESLPAELRQMVYERVFCRDCTITMKDARWHHSNSTCPQPPPHRQSVSFISTRSKPRYISLLMTNKLIYTEAIPFLYEGHNIVFNSMNQFNEYVQYRGLSARFLTSAMITKSGPKLTERCYTLLNQLESLQRITITLPAVPTEHLLVHIEKQWEHAKLFLLSAGVDEEESMRRLGLITFRVGPTQRNVLGSDGKVIKAITAEMNEVCKRYLMKKIQRHFQAETETTRL</sequence>
<protein>
    <recommendedName>
        <fullName evidence="1">DUF7730 domain-containing protein</fullName>
    </recommendedName>
</protein>
<dbReference type="Proteomes" id="UP000270230">
    <property type="component" value="Unassembled WGS sequence"/>
</dbReference>
<evidence type="ECO:0000259" key="1">
    <source>
        <dbReference type="Pfam" id="PF24864"/>
    </source>
</evidence>
<evidence type="ECO:0000313" key="3">
    <source>
        <dbReference type="Proteomes" id="UP000270230"/>
    </source>
</evidence>